<dbReference type="Proteomes" id="UP000189941">
    <property type="component" value="Unassembled WGS sequence"/>
</dbReference>
<keyword evidence="1" id="KW-0472">Membrane</keyword>
<dbReference type="SUPFAM" id="SSF54001">
    <property type="entry name" value="Cysteine proteinases"/>
    <property type="match status" value="1"/>
</dbReference>
<dbReference type="Gene3D" id="3.90.70.10">
    <property type="entry name" value="Cysteine proteinases"/>
    <property type="match status" value="1"/>
</dbReference>
<dbReference type="STRING" id="1121925.SAMN02746011_00257"/>
<dbReference type="AlphaFoldDB" id="A0A1T4JPE7"/>
<organism evidence="3 4">
    <name type="scientific">Globicatella sulfidifaciens DSM 15739</name>
    <dbReference type="NCBI Taxonomy" id="1121925"/>
    <lineage>
        <taxon>Bacteria</taxon>
        <taxon>Bacillati</taxon>
        <taxon>Bacillota</taxon>
        <taxon>Bacilli</taxon>
        <taxon>Lactobacillales</taxon>
        <taxon>Aerococcaceae</taxon>
        <taxon>Globicatella</taxon>
    </lineage>
</organism>
<dbReference type="RefSeq" id="WP_078755122.1">
    <property type="nucleotide sequence ID" value="NZ_FUWO01000002.1"/>
</dbReference>
<accession>A0A1T4JPE7</accession>
<name>A0A1T4JPE7_9LACT</name>
<sequence>MKRSIHQVAIIFTLIVILIGSLLINQLKEETELKNNIALNEQIQQQKEETLTETTIEETTVVEKIDFNSLLAETTSPTLAQDITQLIKEQYNDSYLKAQDDIVNTLKEQKLDIENTGYLFLPEHPSNYTDSKVEQIDIPLILQKNKKWRSLSYGTNTTKELGENGCAIVSLSMIESYYQNRIVEPNEILNWSQNDYYVHNEGTSWQIFYDFAIEHGYQFENFGSNFYDAMEALNQNHIVIVSVQPGHFTEVGHILLIRGYDSENRKVYVNDPNDNAEKMFSIQGIDEDILLEDALNFWTLYK</sequence>
<dbReference type="InterPro" id="IPR038765">
    <property type="entry name" value="Papain-like_cys_pep_sf"/>
</dbReference>
<dbReference type="Pfam" id="PF13529">
    <property type="entry name" value="Peptidase_C39_2"/>
    <property type="match status" value="1"/>
</dbReference>
<feature type="transmembrane region" description="Helical" evidence="1">
    <location>
        <begin position="6"/>
        <end position="24"/>
    </location>
</feature>
<feature type="domain" description="Peptidase C39-like" evidence="2">
    <location>
        <begin position="137"/>
        <end position="273"/>
    </location>
</feature>
<dbReference type="OrthoDB" id="3186156at2"/>
<dbReference type="InterPro" id="IPR039564">
    <property type="entry name" value="Peptidase_C39-like"/>
</dbReference>
<evidence type="ECO:0000313" key="4">
    <source>
        <dbReference type="Proteomes" id="UP000189941"/>
    </source>
</evidence>
<keyword evidence="4" id="KW-1185">Reference proteome</keyword>
<gene>
    <name evidence="3" type="ORF">SAMN02746011_00257</name>
</gene>
<evidence type="ECO:0000259" key="2">
    <source>
        <dbReference type="Pfam" id="PF13529"/>
    </source>
</evidence>
<evidence type="ECO:0000256" key="1">
    <source>
        <dbReference type="SAM" id="Phobius"/>
    </source>
</evidence>
<protein>
    <submittedName>
        <fullName evidence="3">Peptidase_C39 like family protein</fullName>
    </submittedName>
</protein>
<reference evidence="4" key="1">
    <citation type="submission" date="2017-02" db="EMBL/GenBank/DDBJ databases">
        <authorList>
            <person name="Varghese N."/>
            <person name="Submissions S."/>
        </authorList>
    </citation>
    <scope>NUCLEOTIDE SEQUENCE [LARGE SCALE GENOMIC DNA]</scope>
    <source>
        <strain evidence="4">DSM 15739</strain>
    </source>
</reference>
<keyword evidence="1" id="KW-1133">Transmembrane helix</keyword>
<proteinExistence type="predicted"/>
<evidence type="ECO:0000313" key="3">
    <source>
        <dbReference type="EMBL" id="SJZ32048.1"/>
    </source>
</evidence>
<keyword evidence="1" id="KW-0812">Transmembrane</keyword>
<dbReference type="EMBL" id="FUWO01000002">
    <property type="protein sequence ID" value="SJZ32048.1"/>
    <property type="molecule type" value="Genomic_DNA"/>
</dbReference>